<sequence length="90" mass="10277">MEQLDQQLPGSFMDCGGHASEMLPVFRRQYAHIDRGARFGNTHDRGNRRGSALHSSLKKSSFLFQGKTRMYRSHDDPVFQNHAADSAFHK</sequence>
<dbReference type="EMBL" id="VSSQ01107748">
    <property type="protein sequence ID" value="MPN46788.1"/>
    <property type="molecule type" value="Genomic_DNA"/>
</dbReference>
<evidence type="ECO:0000313" key="1">
    <source>
        <dbReference type="EMBL" id="MPN46788.1"/>
    </source>
</evidence>
<protein>
    <submittedName>
        <fullName evidence="1">Uncharacterized protein</fullName>
    </submittedName>
</protein>
<dbReference type="AlphaFoldDB" id="A0A645I6B5"/>
<organism evidence="1">
    <name type="scientific">bioreactor metagenome</name>
    <dbReference type="NCBI Taxonomy" id="1076179"/>
    <lineage>
        <taxon>unclassified sequences</taxon>
        <taxon>metagenomes</taxon>
        <taxon>ecological metagenomes</taxon>
    </lineage>
</organism>
<comment type="caution">
    <text evidence="1">The sequence shown here is derived from an EMBL/GenBank/DDBJ whole genome shotgun (WGS) entry which is preliminary data.</text>
</comment>
<gene>
    <name evidence="1" type="ORF">SDC9_194387</name>
</gene>
<name>A0A645I6B5_9ZZZZ</name>
<reference evidence="1" key="1">
    <citation type="submission" date="2019-08" db="EMBL/GenBank/DDBJ databases">
        <authorList>
            <person name="Kucharzyk K."/>
            <person name="Murdoch R.W."/>
            <person name="Higgins S."/>
            <person name="Loffler F."/>
        </authorList>
    </citation>
    <scope>NUCLEOTIDE SEQUENCE</scope>
</reference>
<accession>A0A645I6B5</accession>
<proteinExistence type="predicted"/>